<keyword evidence="1" id="KW-0812">Transmembrane</keyword>
<organism evidence="2 3">
    <name type="scientific">Prochlorococcus marinus str. PAC1</name>
    <dbReference type="NCBI Taxonomy" id="59924"/>
    <lineage>
        <taxon>Bacteria</taxon>
        <taxon>Bacillati</taxon>
        <taxon>Cyanobacteriota</taxon>
        <taxon>Cyanophyceae</taxon>
        <taxon>Synechococcales</taxon>
        <taxon>Prochlorococcaceae</taxon>
        <taxon>Prochlorococcus</taxon>
    </lineage>
</organism>
<name>A0A0A2C0N1_PROMR</name>
<evidence type="ECO:0000256" key="1">
    <source>
        <dbReference type="SAM" id="Phobius"/>
    </source>
</evidence>
<dbReference type="AlphaFoldDB" id="A0A0A2C0N1"/>
<evidence type="ECO:0000313" key="3">
    <source>
        <dbReference type="Proteomes" id="UP000030392"/>
    </source>
</evidence>
<protein>
    <submittedName>
        <fullName evidence="2">Uncharacterized protein</fullName>
    </submittedName>
</protein>
<proteinExistence type="predicted"/>
<keyword evidence="1" id="KW-1133">Transmembrane helix</keyword>
<sequence length="50" mass="5847">MSHLLATYIDFVQSVGFIFLTTMVVFITRKLYSDNKKDNYIEAVKIEVDE</sequence>
<dbReference type="Proteomes" id="UP000030392">
    <property type="component" value="Unassembled WGS sequence"/>
</dbReference>
<accession>A0A0A2C0N1</accession>
<reference evidence="3" key="1">
    <citation type="journal article" date="2014" name="Sci. Data">
        <title>Genomes of diverse isolates of the marine cyanobacterium Prochlorococcus.</title>
        <authorList>
            <person name="Biller S."/>
            <person name="Berube P."/>
            <person name="Thompson J."/>
            <person name="Kelly L."/>
            <person name="Roggensack S."/>
            <person name="Awad L."/>
            <person name="Roache-Johnson K."/>
            <person name="Ding H."/>
            <person name="Giovannoni S.J."/>
            <person name="Moore L.R."/>
            <person name="Chisholm S.W."/>
        </authorList>
    </citation>
    <scope>NUCLEOTIDE SEQUENCE [LARGE SCALE GENOMIC DNA]</scope>
    <source>
        <strain evidence="3">PAC1</strain>
    </source>
</reference>
<dbReference type="EMBL" id="JNAX01000015">
    <property type="protein sequence ID" value="KGG19883.1"/>
    <property type="molecule type" value="Genomic_DNA"/>
</dbReference>
<keyword evidence="1" id="KW-0472">Membrane</keyword>
<comment type="caution">
    <text evidence="2">The sequence shown here is derived from an EMBL/GenBank/DDBJ whole genome shotgun (WGS) entry which is preliminary data.</text>
</comment>
<evidence type="ECO:0000313" key="2">
    <source>
        <dbReference type="EMBL" id="KGG19883.1"/>
    </source>
</evidence>
<feature type="transmembrane region" description="Helical" evidence="1">
    <location>
        <begin position="6"/>
        <end position="27"/>
    </location>
</feature>
<gene>
    <name evidence="2" type="ORF">EV03_2273</name>
</gene>